<dbReference type="EMBL" id="AEYP01031183">
    <property type="status" value="NOT_ANNOTATED_CDS"/>
    <property type="molecule type" value="Genomic_DNA"/>
</dbReference>
<dbReference type="AlphaFoldDB" id="M3Z185"/>
<evidence type="ECO:0000259" key="1">
    <source>
        <dbReference type="Pfam" id="PF00041"/>
    </source>
</evidence>
<protein>
    <recommendedName>
        <fullName evidence="1">Fibronectin type-III domain-containing protein</fullName>
    </recommendedName>
</protein>
<organism evidence="2">
    <name type="scientific">Mustela putorius furo</name>
    <name type="common">European domestic ferret</name>
    <name type="synonym">Mustela furo</name>
    <dbReference type="NCBI Taxonomy" id="9669"/>
    <lineage>
        <taxon>Eukaryota</taxon>
        <taxon>Metazoa</taxon>
        <taxon>Chordata</taxon>
        <taxon>Craniata</taxon>
        <taxon>Vertebrata</taxon>
        <taxon>Euteleostomi</taxon>
        <taxon>Mammalia</taxon>
        <taxon>Eutheria</taxon>
        <taxon>Laurasiatheria</taxon>
        <taxon>Carnivora</taxon>
        <taxon>Caniformia</taxon>
        <taxon>Musteloidea</taxon>
        <taxon>Mustelidae</taxon>
        <taxon>Mustelinae</taxon>
        <taxon>Mustela</taxon>
    </lineage>
</organism>
<feature type="domain" description="Fibronectin type-III" evidence="1">
    <location>
        <begin position="5"/>
        <end position="72"/>
    </location>
</feature>
<dbReference type="InParanoid" id="M3Z185"/>
<dbReference type="Gene3D" id="2.60.40.10">
    <property type="entry name" value="Immunoglobulins"/>
    <property type="match status" value="1"/>
</dbReference>
<evidence type="ECO:0000313" key="2">
    <source>
        <dbReference type="Ensembl" id="ENSMPUP00000017347.1"/>
    </source>
</evidence>
<dbReference type="InterPro" id="IPR036116">
    <property type="entry name" value="FN3_sf"/>
</dbReference>
<dbReference type="InterPro" id="IPR003961">
    <property type="entry name" value="FN3_dom"/>
</dbReference>
<accession>M3Z185</accession>
<dbReference type="InterPro" id="IPR013783">
    <property type="entry name" value="Ig-like_fold"/>
</dbReference>
<proteinExistence type="predicted"/>
<dbReference type="Ensembl" id="ENSMPUT00000017603.1">
    <property type="protein sequence ID" value="ENSMPUP00000017347.1"/>
    <property type="gene ID" value="ENSMPUG00000017457.1"/>
</dbReference>
<sequence>MNHSRNSNAITVSWPSARSLLDGYIISISSECLMKEEILPSTERTFTFNSLSSGTDFLISIVTTKGLKRSHPTVLMISTCKFILYLIDFSWEKNNGNDCV</sequence>
<dbReference type="SUPFAM" id="SSF49265">
    <property type="entry name" value="Fibronectin type III"/>
    <property type="match status" value="1"/>
</dbReference>
<name>M3Z185_MUSPF</name>
<dbReference type="Pfam" id="PF00041">
    <property type="entry name" value="fn3"/>
    <property type="match status" value="1"/>
</dbReference>
<reference evidence="2" key="1">
    <citation type="submission" date="2024-06" db="UniProtKB">
        <authorList>
            <consortium name="Ensembl"/>
        </authorList>
    </citation>
    <scope>IDENTIFICATION</scope>
</reference>
<dbReference type="HOGENOM" id="CLU_2305131_0_0_1"/>